<dbReference type="PROSITE" id="PS51650">
    <property type="entry name" value="C2_DOCK"/>
    <property type="match status" value="1"/>
</dbReference>
<dbReference type="InterPro" id="IPR027007">
    <property type="entry name" value="C2_DOCK-type_domain"/>
</dbReference>
<comment type="similarity">
    <text evidence="5">Belongs to the DOCK family.</text>
</comment>
<dbReference type="FunFam" id="1.25.40.410:FF:000003">
    <property type="entry name" value="Dedicator of cytokinesis protein 4"/>
    <property type="match status" value="1"/>
</dbReference>
<keyword evidence="2" id="KW-0963">Cytoplasm</keyword>
<gene>
    <name evidence="9" type="ORF">NP493_162g07017</name>
</gene>
<feature type="compositionally biased region" description="Polar residues" evidence="6">
    <location>
        <begin position="1672"/>
        <end position="1692"/>
    </location>
</feature>
<dbReference type="Pfam" id="PF20422">
    <property type="entry name" value="DHR-2_Lobe_B"/>
    <property type="match status" value="1"/>
</dbReference>
<feature type="compositionally biased region" description="Polar residues" evidence="6">
    <location>
        <begin position="1710"/>
        <end position="1729"/>
    </location>
</feature>
<dbReference type="Gene3D" id="1.20.58.740">
    <property type="match status" value="1"/>
</dbReference>
<dbReference type="Pfam" id="PF23554">
    <property type="entry name" value="TPR_DOCK"/>
    <property type="match status" value="1"/>
</dbReference>
<dbReference type="Gene3D" id="1.20.1270.350">
    <property type="entry name" value="Dedicator of cytokinesis N-terminal subdomain"/>
    <property type="match status" value="1"/>
</dbReference>
<evidence type="ECO:0008006" key="11">
    <source>
        <dbReference type="Google" id="ProtNLM"/>
    </source>
</evidence>
<dbReference type="InterPro" id="IPR032376">
    <property type="entry name" value="DOCK_N"/>
</dbReference>
<feature type="compositionally biased region" description="Low complexity" evidence="6">
    <location>
        <begin position="1577"/>
        <end position="1594"/>
    </location>
</feature>
<dbReference type="GO" id="GO:0007264">
    <property type="term" value="P:small GTPase-mediated signal transduction"/>
    <property type="evidence" value="ECO:0007669"/>
    <property type="project" value="InterPro"/>
</dbReference>
<feature type="region of interest" description="Disordered" evidence="6">
    <location>
        <begin position="1511"/>
        <end position="1532"/>
    </location>
</feature>
<evidence type="ECO:0000256" key="1">
    <source>
        <dbReference type="ARBA" id="ARBA00004496"/>
    </source>
</evidence>
<dbReference type="InterPro" id="IPR046769">
    <property type="entry name" value="DOCKER_Lobe_A"/>
</dbReference>
<feature type="domain" description="C2 DOCK-type" evidence="7">
    <location>
        <begin position="302"/>
        <end position="481"/>
    </location>
</feature>
<dbReference type="GO" id="GO:0005886">
    <property type="term" value="C:plasma membrane"/>
    <property type="evidence" value="ECO:0007669"/>
    <property type="project" value="TreeGrafter"/>
</dbReference>
<protein>
    <recommendedName>
        <fullName evidence="11">Dedicator of cytokinesis protein 3</fullName>
    </recommendedName>
</protein>
<dbReference type="InterPro" id="IPR056372">
    <property type="entry name" value="TPR_DOCK"/>
</dbReference>
<dbReference type="GO" id="GO:0005737">
    <property type="term" value="C:cytoplasm"/>
    <property type="evidence" value="ECO:0007669"/>
    <property type="project" value="UniProtKB-SubCell"/>
</dbReference>
<dbReference type="Gene3D" id="2.60.40.150">
    <property type="entry name" value="C2 domain"/>
    <property type="match status" value="1"/>
</dbReference>
<feature type="compositionally biased region" description="Polar residues" evidence="6">
    <location>
        <begin position="1628"/>
        <end position="1643"/>
    </location>
</feature>
<dbReference type="InterPro" id="IPR046770">
    <property type="entry name" value="DOCKER_Lobe_B"/>
</dbReference>
<organism evidence="9 10">
    <name type="scientific">Ridgeia piscesae</name>
    <name type="common">Tubeworm</name>
    <dbReference type="NCBI Taxonomy" id="27915"/>
    <lineage>
        <taxon>Eukaryota</taxon>
        <taxon>Metazoa</taxon>
        <taxon>Spiralia</taxon>
        <taxon>Lophotrochozoa</taxon>
        <taxon>Annelida</taxon>
        <taxon>Polychaeta</taxon>
        <taxon>Sedentaria</taxon>
        <taxon>Canalipalpata</taxon>
        <taxon>Sabellida</taxon>
        <taxon>Siboglinidae</taxon>
        <taxon>Ridgeia</taxon>
    </lineage>
</organism>
<evidence type="ECO:0000256" key="3">
    <source>
        <dbReference type="ARBA" id="ARBA00022553"/>
    </source>
</evidence>
<evidence type="ECO:0000259" key="8">
    <source>
        <dbReference type="PROSITE" id="PS51651"/>
    </source>
</evidence>
<keyword evidence="10" id="KW-1185">Reference proteome</keyword>
<dbReference type="InterPro" id="IPR046773">
    <property type="entry name" value="DOCKER_Lobe_C"/>
</dbReference>
<dbReference type="PANTHER" id="PTHR45653">
    <property type="entry name" value="DEDICATOR OF CYTOKINESIS"/>
    <property type="match status" value="1"/>
</dbReference>
<dbReference type="Pfam" id="PF06920">
    <property type="entry name" value="DHR-2_Lobe_A"/>
    <property type="match status" value="2"/>
</dbReference>
<dbReference type="InterPro" id="IPR042455">
    <property type="entry name" value="DOCK_N_sub1"/>
</dbReference>
<sequence>MQELMAYRKQLMSGTLTRDQCHDLKAVITCRIDWGNKKLGLDLVPRIDSEQVDVDQISPVELFRIHEKSMEDSAASIRGSMRRSRTKRPDHAVIVHHLHFELKAYDCSTNGAESEVHFSLYDNKSGSYFSERFLLRMSKEGRPTNCEKQHNPCSLFTDLGNQDLLRDAYLVAHIYRLGSLRETESKKTPTTMYRRPYGCAVLSLREILQTNQEQTEEAREFHMKVYCCGETDFPQLHESLVKKQNAKFSLSSNQSSSGLMVALRLLHGDIEQARKKQPILLRGITVVQKLGFSDIIMPGDMRNDLYLTLTRGDFEKGAKTAAKNIEVRVTMFDADGNVIQNCISPGAGVANVTEYNGVIFYHNNSPRWNDTVKLTIPIEKYYRSHLRLEFRHCSTREKAEKKLFAFAFVKLVADDGTTLCDGAHELYVYKCGDGNSLKSSEKYRGLPSSPSEINPNYGGSQGNVFFHRNEKETMFIHTLLCSTKLTQNADLLAVLKWTSEPNKIGLHLQKLMNLDGEEIVKYLQDIMDALFNMFSVGEGKTPTESSHLIFKTLINIFNMLEQSKFEHFKPVMATYIDNHFSAVLVYKDLLLCLKEFLSAVPSVTDQQLFQKCFQVLDYIAKCIVQSRLLNIRATGNRNKDEFRRLLDDVFLEIRQVLSLHFDIITVSQGILLAKIPSMLSHLLKLVDGPQLSHTFCTWMNCLPRDLPDSLRPIKLQCIRDVVNSPMFSCKESRKIILPMCMAQLKRHLVVKQETILCSNILGDILVYIHSGTRLQNEPPSESDVHVILSAMLDVVIQVILTIDRILPVTGHLVAGLTAMLKLMDEEQYRLLVESYSDRRPLKDFLLHMMDLLQQLVKQSVYPCDWRAMPMVTNNMILLTSQFLSQTLSNVFLKGSDFDFELWTRYFCLCVSFLTQPALQLESFSEATRQKILDRYGDMRVLMGYEILTMWQSLGDHKIEFVPSMVGRFLEVTLVPETELRKATLPIFFDMMECEQNARGNFSVVECELIDKLDVLISENKGDDEHKQLFNTILLGKVQSHPRLHQNGKLFIQSVTRLLERLLDYRNVLDREDSQDKKMTCTFNLLNFYKKEIDRQEMYIRYIYKLHELHLASGNYTEAAFTLLLHAELLTWGDGEMPPEMNYPLEPEWQRKERLCHRILAHFDKGKSWEFGIPLCKELSQLYESKIQYSKLCEILQTQAGFYSKILENHRPEPVYFRVGYFGQGFPLFLRNKEFIHRGSELEKLGTFQHRIQAQFPEASMMGSINPPSEAIKQGLAQYIQVCTVTPLSKVASVFLRPDIPENVRSFHRVNHVDHFQLDRPFHKGVKDSNNEFKTLYLERTTIRTLAELPGILRWFEVAETHTEELSPVETAIDAMEMKNNELRQLVTQHLLNKNLTLKPLTMRLNGVLDAAVNGGISKYQDAFFSEEFALTHPQFGGHTVRLKALFLEQVQILDGMLTLHGRLVAPEMQPLHDRLVELFQTMKQGIKASGSPNMERLADVSKLLAANSSHSVSSLSSSPTPTPPGSNRSSGVFVVEPTTVPLSGGQTETTPTRETNILSGFGSLLYLARSHVKRRASSPTSRCSSASRGSNGSPRRPRSAVFASSFMSTLEKGTMTLGRRGRRDLDSPNDNRSLQTPRQSLTPAPSCVSLDGAVGTSCHRRSRTVKPPPRKLSSQISGDGSDLQLQRSTSIQKAEGWKPPLPDRKHLPKTSVSSVSPSCQKLSSQSVSPSPKGDHPLQALVPSPSPKPFSSTPPPIPPKRLSSTSVDGSGKPVGSPHGIPRVVPQRKVSEGSVDAPAVPARVARNHTFGPVSKRTAPS</sequence>
<dbReference type="InterPro" id="IPR027357">
    <property type="entry name" value="DOCKER_dom"/>
</dbReference>
<dbReference type="InterPro" id="IPR026791">
    <property type="entry name" value="DOCK"/>
</dbReference>
<comment type="subcellular location">
    <subcellularLocation>
        <location evidence="1">Cytoplasm</location>
    </subcellularLocation>
</comment>
<feature type="region of interest" description="Disordered" evidence="6">
    <location>
        <begin position="1573"/>
        <end position="1818"/>
    </location>
</feature>
<dbReference type="Pfam" id="PF16172">
    <property type="entry name" value="DOCK_N"/>
    <property type="match status" value="1"/>
</dbReference>
<dbReference type="PANTHER" id="PTHR45653:SF12">
    <property type="entry name" value="SPONGE, ISOFORM E"/>
    <property type="match status" value="1"/>
</dbReference>
<comment type="caution">
    <text evidence="9">The sequence shown here is derived from an EMBL/GenBank/DDBJ whole genome shotgun (WGS) entry which is preliminary data.</text>
</comment>
<evidence type="ECO:0000256" key="4">
    <source>
        <dbReference type="ARBA" id="ARBA00022658"/>
    </source>
</evidence>
<dbReference type="Pfam" id="PF14429">
    <property type="entry name" value="DOCK-C2"/>
    <property type="match status" value="1"/>
</dbReference>
<evidence type="ECO:0000313" key="9">
    <source>
        <dbReference type="EMBL" id="KAK2187560.1"/>
    </source>
</evidence>
<name>A0AAD9P420_RIDPI</name>
<accession>A0AAD9P420</accession>
<evidence type="ECO:0000259" key="7">
    <source>
        <dbReference type="PROSITE" id="PS51650"/>
    </source>
</evidence>
<dbReference type="Proteomes" id="UP001209878">
    <property type="component" value="Unassembled WGS sequence"/>
</dbReference>
<keyword evidence="4" id="KW-0344">Guanine-nucleotide releasing factor</keyword>
<dbReference type="Pfam" id="PF20421">
    <property type="entry name" value="DHR-2_Lobe_C"/>
    <property type="match status" value="1"/>
</dbReference>
<dbReference type="GO" id="GO:0031267">
    <property type="term" value="F:small GTPase binding"/>
    <property type="evidence" value="ECO:0007669"/>
    <property type="project" value="TreeGrafter"/>
</dbReference>
<evidence type="ECO:0000313" key="10">
    <source>
        <dbReference type="Proteomes" id="UP001209878"/>
    </source>
</evidence>
<dbReference type="GO" id="GO:0005085">
    <property type="term" value="F:guanyl-nucleotide exchange factor activity"/>
    <property type="evidence" value="ECO:0007669"/>
    <property type="project" value="UniProtKB-KW"/>
</dbReference>
<feature type="compositionally biased region" description="Pro residues" evidence="6">
    <location>
        <begin position="1743"/>
        <end position="1758"/>
    </location>
</feature>
<feature type="compositionally biased region" description="Low complexity" evidence="6">
    <location>
        <begin position="1511"/>
        <end position="1530"/>
    </location>
</feature>
<dbReference type="InterPro" id="IPR043162">
    <property type="entry name" value="DOCK_C_lobe_C"/>
</dbReference>
<dbReference type="InterPro" id="IPR043161">
    <property type="entry name" value="DOCK_C_lobe_A"/>
</dbReference>
<evidence type="ECO:0000256" key="5">
    <source>
        <dbReference type="PROSITE-ProRule" id="PRU00983"/>
    </source>
</evidence>
<dbReference type="PROSITE" id="PS51651">
    <property type="entry name" value="DOCKER"/>
    <property type="match status" value="1"/>
</dbReference>
<proteinExistence type="inferred from homology"/>
<evidence type="ECO:0000256" key="2">
    <source>
        <dbReference type="ARBA" id="ARBA00022490"/>
    </source>
</evidence>
<evidence type="ECO:0000256" key="6">
    <source>
        <dbReference type="SAM" id="MobiDB-lite"/>
    </source>
</evidence>
<dbReference type="FunFam" id="2.60.40.150:FF:000045">
    <property type="entry name" value="Dedicator of cytokinesis protein 4"/>
    <property type="match status" value="1"/>
</dbReference>
<dbReference type="EMBL" id="JAODUO010000162">
    <property type="protein sequence ID" value="KAK2187560.1"/>
    <property type="molecule type" value="Genomic_DNA"/>
</dbReference>
<dbReference type="Gene3D" id="1.25.40.410">
    <property type="match status" value="1"/>
</dbReference>
<keyword evidence="3" id="KW-0597">Phosphoprotein</keyword>
<reference evidence="9" key="1">
    <citation type="journal article" date="2023" name="Mol. Biol. Evol.">
        <title>Third-Generation Sequencing Reveals the Adaptive Role of the Epigenome in Three Deep-Sea Polychaetes.</title>
        <authorList>
            <person name="Perez M."/>
            <person name="Aroh O."/>
            <person name="Sun Y."/>
            <person name="Lan Y."/>
            <person name="Juniper S.K."/>
            <person name="Young C.R."/>
            <person name="Angers B."/>
            <person name="Qian P.Y."/>
        </authorList>
    </citation>
    <scope>NUCLEOTIDE SEQUENCE</scope>
    <source>
        <strain evidence="9">R07B-5</strain>
    </source>
</reference>
<dbReference type="InterPro" id="IPR035892">
    <property type="entry name" value="C2_domain_sf"/>
</dbReference>
<feature type="domain" description="DOCKER" evidence="8">
    <location>
        <begin position="1089"/>
        <end position="1495"/>
    </location>
</feature>